<dbReference type="Proteomes" id="UP000194236">
    <property type="component" value="Unassembled WGS sequence"/>
</dbReference>
<evidence type="ECO:0000313" key="1">
    <source>
        <dbReference type="EMBL" id="OTF70754.1"/>
    </source>
</evidence>
<reference evidence="1 2" key="1">
    <citation type="submission" date="2017-03" db="EMBL/GenBank/DDBJ databases">
        <title>Genome Survey of Euroglyphus maynei.</title>
        <authorList>
            <person name="Arlian L.G."/>
            <person name="Morgan M.S."/>
            <person name="Rider S.D."/>
        </authorList>
    </citation>
    <scope>NUCLEOTIDE SEQUENCE [LARGE SCALE GENOMIC DNA]</scope>
    <source>
        <strain evidence="1">Arlian Lab</strain>
        <tissue evidence="1">Whole body</tissue>
    </source>
</reference>
<proteinExistence type="predicted"/>
<keyword evidence="2" id="KW-1185">Reference proteome</keyword>
<sequence length="40" mass="4717">MVLQLVVHLNLPVVVKRIRMKHFSLINNILVLKMKLIPVR</sequence>
<accession>A0A1Y3ASD5</accession>
<dbReference type="AlphaFoldDB" id="A0A1Y3ASD5"/>
<dbReference type="EMBL" id="MUJZ01064133">
    <property type="protein sequence ID" value="OTF70754.1"/>
    <property type="molecule type" value="Genomic_DNA"/>
</dbReference>
<organism evidence="1 2">
    <name type="scientific">Euroglyphus maynei</name>
    <name type="common">Mayne's house dust mite</name>
    <dbReference type="NCBI Taxonomy" id="6958"/>
    <lineage>
        <taxon>Eukaryota</taxon>
        <taxon>Metazoa</taxon>
        <taxon>Ecdysozoa</taxon>
        <taxon>Arthropoda</taxon>
        <taxon>Chelicerata</taxon>
        <taxon>Arachnida</taxon>
        <taxon>Acari</taxon>
        <taxon>Acariformes</taxon>
        <taxon>Sarcoptiformes</taxon>
        <taxon>Astigmata</taxon>
        <taxon>Psoroptidia</taxon>
        <taxon>Analgoidea</taxon>
        <taxon>Pyroglyphidae</taxon>
        <taxon>Pyroglyphinae</taxon>
        <taxon>Euroglyphus</taxon>
    </lineage>
</organism>
<comment type="caution">
    <text evidence="1">The sequence shown here is derived from an EMBL/GenBank/DDBJ whole genome shotgun (WGS) entry which is preliminary data.</text>
</comment>
<evidence type="ECO:0000313" key="2">
    <source>
        <dbReference type="Proteomes" id="UP000194236"/>
    </source>
</evidence>
<protein>
    <submittedName>
        <fullName evidence="1">Uncharacterized protein</fullName>
    </submittedName>
</protein>
<name>A0A1Y3ASD5_EURMA</name>
<gene>
    <name evidence="1" type="ORF">BLA29_011088</name>
</gene>